<evidence type="ECO:0000256" key="1">
    <source>
        <dbReference type="SAM" id="MobiDB-lite"/>
    </source>
</evidence>
<evidence type="ECO:0000313" key="3">
    <source>
        <dbReference type="EMBL" id="KAG2655321.1"/>
    </source>
</evidence>
<dbReference type="Gene3D" id="3.40.250.10">
    <property type="entry name" value="Rhodanese-like domain"/>
    <property type="match status" value="1"/>
</dbReference>
<dbReference type="Proteomes" id="UP000823388">
    <property type="component" value="Chromosome 1K"/>
</dbReference>
<organism evidence="3 4">
    <name type="scientific">Panicum virgatum</name>
    <name type="common">Blackwell switchgrass</name>
    <dbReference type="NCBI Taxonomy" id="38727"/>
    <lineage>
        <taxon>Eukaryota</taxon>
        <taxon>Viridiplantae</taxon>
        <taxon>Streptophyta</taxon>
        <taxon>Embryophyta</taxon>
        <taxon>Tracheophyta</taxon>
        <taxon>Spermatophyta</taxon>
        <taxon>Magnoliopsida</taxon>
        <taxon>Liliopsida</taxon>
        <taxon>Poales</taxon>
        <taxon>Poaceae</taxon>
        <taxon>PACMAD clade</taxon>
        <taxon>Panicoideae</taxon>
        <taxon>Panicodae</taxon>
        <taxon>Paniceae</taxon>
        <taxon>Panicinae</taxon>
        <taxon>Panicum</taxon>
        <taxon>Panicum sect. Hiantes</taxon>
    </lineage>
</organism>
<dbReference type="Pfam" id="PF00581">
    <property type="entry name" value="Rhodanese"/>
    <property type="match status" value="1"/>
</dbReference>
<dbReference type="EMBL" id="CM029037">
    <property type="protein sequence ID" value="KAG2655321.1"/>
    <property type="molecule type" value="Genomic_DNA"/>
</dbReference>
<gene>
    <name evidence="3" type="ORF">PVAP13_1KG003601</name>
</gene>
<protein>
    <recommendedName>
        <fullName evidence="2">Rhodanese domain-containing protein</fullName>
    </recommendedName>
</protein>
<reference evidence="3" key="1">
    <citation type="submission" date="2020-05" db="EMBL/GenBank/DDBJ databases">
        <title>WGS assembly of Panicum virgatum.</title>
        <authorList>
            <person name="Lovell J.T."/>
            <person name="Jenkins J."/>
            <person name="Shu S."/>
            <person name="Juenger T.E."/>
            <person name="Schmutz J."/>
        </authorList>
    </citation>
    <scope>NUCLEOTIDE SEQUENCE</scope>
    <source>
        <strain evidence="3">AP13</strain>
    </source>
</reference>
<dbReference type="AlphaFoldDB" id="A0A8T0X0L2"/>
<feature type="compositionally biased region" description="Polar residues" evidence="1">
    <location>
        <begin position="160"/>
        <end position="175"/>
    </location>
</feature>
<feature type="domain" description="Rhodanese" evidence="2">
    <location>
        <begin position="29"/>
        <end position="110"/>
    </location>
</feature>
<dbReference type="PANTHER" id="PTHR44542">
    <property type="entry name" value="THIOSULFATE SULFURTRANSFERASE 18"/>
    <property type="match status" value="1"/>
</dbReference>
<dbReference type="SUPFAM" id="SSF52821">
    <property type="entry name" value="Rhodanese/Cell cycle control phosphatase"/>
    <property type="match status" value="1"/>
</dbReference>
<feature type="compositionally biased region" description="Polar residues" evidence="1">
    <location>
        <begin position="127"/>
        <end position="140"/>
    </location>
</feature>
<sequence length="175" mass="18808">MAPPHQSENSAPATVTTVDVTAARDLIAAAGGHRYLDVRTEEELSKLGHLVEVDRSINVPYMFIPSQGCRVKNAQFVEQVASLFTKEEHVVVGCQSGKRSEQACVDLQAAVCMGSRTSRTWEAATLPGSTMGSPSTTAPTNRRRQAKTPSMQAAAAQAQPSKLQSPIQSEINKMK</sequence>
<accession>A0A8T0X0L2</accession>
<dbReference type="PANTHER" id="PTHR44542:SF24">
    <property type="entry name" value="OS02G0102300 PROTEIN"/>
    <property type="match status" value="1"/>
</dbReference>
<proteinExistence type="predicted"/>
<dbReference type="InterPro" id="IPR036873">
    <property type="entry name" value="Rhodanese-like_dom_sf"/>
</dbReference>
<dbReference type="PROSITE" id="PS50206">
    <property type="entry name" value="RHODANESE_3"/>
    <property type="match status" value="1"/>
</dbReference>
<dbReference type="InterPro" id="IPR044684">
    <property type="entry name" value="STR17/STR18/HARC1-like"/>
</dbReference>
<feature type="region of interest" description="Disordered" evidence="1">
    <location>
        <begin position="123"/>
        <end position="175"/>
    </location>
</feature>
<evidence type="ECO:0000259" key="2">
    <source>
        <dbReference type="PROSITE" id="PS50206"/>
    </source>
</evidence>
<dbReference type="GO" id="GO:0003824">
    <property type="term" value="F:catalytic activity"/>
    <property type="evidence" value="ECO:0007669"/>
    <property type="project" value="InterPro"/>
</dbReference>
<comment type="caution">
    <text evidence="3">The sequence shown here is derived from an EMBL/GenBank/DDBJ whole genome shotgun (WGS) entry which is preliminary data.</text>
</comment>
<name>A0A8T0X0L2_PANVG</name>
<dbReference type="InterPro" id="IPR001763">
    <property type="entry name" value="Rhodanese-like_dom"/>
</dbReference>
<keyword evidence="4" id="KW-1185">Reference proteome</keyword>
<evidence type="ECO:0000313" key="4">
    <source>
        <dbReference type="Proteomes" id="UP000823388"/>
    </source>
</evidence>